<feature type="region of interest" description="Disordered" evidence="1">
    <location>
        <begin position="1"/>
        <end position="32"/>
    </location>
</feature>
<dbReference type="Proteomes" id="UP000516437">
    <property type="component" value="Chromosome 7"/>
</dbReference>
<dbReference type="SUPFAM" id="SSF48208">
    <property type="entry name" value="Six-hairpin glycosidases"/>
    <property type="match status" value="1"/>
</dbReference>
<dbReference type="GO" id="GO:0004560">
    <property type="term" value="F:alpha-L-fucosidase activity"/>
    <property type="evidence" value="ECO:0007669"/>
    <property type="project" value="InterPro"/>
</dbReference>
<dbReference type="PANTHER" id="PTHR31084:SF0">
    <property type="entry name" value="ALPHA-L-FUCOSIDASE 2"/>
    <property type="match status" value="1"/>
</dbReference>
<organism evidence="5 6">
    <name type="scientific">Morella rubra</name>
    <name type="common">Chinese bayberry</name>
    <dbReference type="NCBI Taxonomy" id="262757"/>
    <lineage>
        <taxon>Eukaryota</taxon>
        <taxon>Viridiplantae</taxon>
        <taxon>Streptophyta</taxon>
        <taxon>Embryophyta</taxon>
        <taxon>Tracheophyta</taxon>
        <taxon>Spermatophyta</taxon>
        <taxon>Magnoliopsida</taxon>
        <taxon>eudicotyledons</taxon>
        <taxon>Gunneridae</taxon>
        <taxon>Pentapetalae</taxon>
        <taxon>rosids</taxon>
        <taxon>fabids</taxon>
        <taxon>Fagales</taxon>
        <taxon>Myricaceae</taxon>
        <taxon>Morella</taxon>
    </lineage>
</organism>
<dbReference type="GO" id="GO:0005975">
    <property type="term" value="P:carbohydrate metabolic process"/>
    <property type="evidence" value="ECO:0007669"/>
    <property type="project" value="InterPro"/>
</dbReference>
<feature type="compositionally biased region" description="Basic and acidic residues" evidence="1">
    <location>
        <begin position="1"/>
        <end position="17"/>
    </location>
</feature>
<evidence type="ECO:0000313" key="5">
    <source>
        <dbReference type="EMBL" id="KAB1208465.1"/>
    </source>
</evidence>
<dbReference type="Pfam" id="PF22124">
    <property type="entry name" value="Glyco_hydro_95_cat"/>
    <property type="match status" value="1"/>
</dbReference>
<dbReference type="Pfam" id="PF14498">
    <property type="entry name" value="Glyco_hyd_65N_2"/>
    <property type="match status" value="1"/>
</dbReference>
<keyword evidence="6" id="KW-1185">Reference proteome</keyword>
<evidence type="ECO:0000259" key="3">
    <source>
        <dbReference type="Pfam" id="PF21307"/>
    </source>
</evidence>
<dbReference type="InterPro" id="IPR008928">
    <property type="entry name" value="6-hairpin_glycosidase_sf"/>
</dbReference>
<dbReference type="PIRSF" id="PIRSF007663">
    <property type="entry name" value="UCP007663"/>
    <property type="match status" value="1"/>
</dbReference>
<proteinExistence type="predicted"/>
<dbReference type="Gene3D" id="1.50.10.10">
    <property type="match status" value="1"/>
</dbReference>
<evidence type="ECO:0000256" key="1">
    <source>
        <dbReference type="SAM" id="MobiDB-lite"/>
    </source>
</evidence>
<dbReference type="InterPro" id="IPR012341">
    <property type="entry name" value="6hp_glycosidase-like_sf"/>
</dbReference>
<sequence>MEDGEWVRVRRPTDRDLWNPSSTEPESSSKPLKITFTGPAKHWTDALPIGNGRLGAMVWGGVASETLQLNEDTLWTGTPGNYTDPNAPEALLEVRKLVDNGKYSEATAMAVKLTGNPAQVYQLLGDINLEFDASHLRYSEETYHRELDLNTATVRVKYSVGDVEFTREHFVSNPDQVIVTKISGSKPGSVSFLVSLDSKLHHRSYTYCQNQIIMEGSCPGKRIPPAVDANDDPKGIQFSAILDVQISDVRGVIRILDDKKLSIEGSDWAVLLLVASSSFDGPFTKPSDSKRNPTSDSPSALKPIINLSYADLYANHLDDYQNLFHRVSLQLAKSLESTISDGSLEWKKLAPSVAGLLVKGSQDNTISTAERVKSFQSDEDPSLVELLFQYGRYLLISCSRPRTQVANLQGIWNRDIQPKWDGAPHLNINLEMNYWPSLPCNLSECQEPLFDFISSLSVNGRKTADVNYEASGWVVHHKSDIWAKTSADQGDVVWALWLMGGAWLCTHLWDHYTFTMDKDFLEAKAYPLLNGCASFLLEWLIEGHGGYMETNPSTSPEHNFVAPDGKLACVSYSSTMDMAIIREVFAAVVSAAEVLGIVEEYLVERVQKALTRLYPIKIAGDGSIMEWAQDFKDPDVHHRHLSHLFGLFPGHTVTLEKAPDLCKAAEISLHKRGEEGPGWSTTWKAALWSRLHNSAHAYRMVKKLINLVDPDHETPFEGGLYSNLFAAHPPFQIDANFGFTAAVSEMLLQSTIKDLYFLPALPQDKWANGCVKGLKARGGVTVSISWKEGDLHEVGLWSKDQDSPKRLHYRGTIVTANILPGVIYTFNGELKCVKTYSLQEAGFP</sequence>
<dbReference type="EMBL" id="RXIC02000025">
    <property type="protein sequence ID" value="KAB1208465.1"/>
    <property type="molecule type" value="Genomic_DNA"/>
</dbReference>
<feature type="compositionally biased region" description="Low complexity" evidence="1">
    <location>
        <begin position="20"/>
        <end position="29"/>
    </location>
</feature>
<reference evidence="5 6" key="1">
    <citation type="journal article" date="2019" name="Plant Biotechnol. J.">
        <title>The red bayberry genome and genetic basis of sex determination.</title>
        <authorList>
            <person name="Jia H.M."/>
            <person name="Jia H.J."/>
            <person name="Cai Q.L."/>
            <person name="Wang Y."/>
            <person name="Zhao H.B."/>
            <person name="Yang W.F."/>
            <person name="Wang G.Y."/>
            <person name="Li Y.H."/>
            <person name="Zhan D.L."/>
            <person name="Shen Y.T."/>
            <person name="Niu Q.F."/>
            <person name="Chang L."/>
            <person name="Qiu J."/>
            <person name="Zhao L."/>
            <person name="Xie H.B."/>
            <person name="Fu W.Y."/>
            <person name="Jin J."/>
            <person name="Li X.W."/>
            <person name="Jiao Y."/>
            <person name="Zhou C.C."/>
            <person name="Tu T."/>
            <person name="Chai C.Y."/>
            <person name="Gao J.L."/>
            <person name="Fan L.J."/>
            <person name="van de Weg E."/>
            <person name="Wang J.Y."/>
            <person name="Gao Z.S."/>
        </authorList>
    </citation>
    <scope>NUCLEOTIDE SEQUENCE [LARGE SCALE GENOMIC DNA]</scope>
    <source>
        <tissue evidence="5">Leaves</tissue>
    </source>
</reference>
<feature type="domain" description="Alpha fucosidase A-like C-terminal" evidence="3">
    <location>
        <begin position="749"/>
        <end position="802"/>
    </location>
</feature>
<feature type="domain" description="Glycosyl hydrolase family 95 catalytic" evidence="4">
    <location>
        <begin position="308"/>
        <end position="747"/>
    </location>
</feature>
<dbReference type="FunFam" id="1.50.10.10:FF:000028">
    <property type="entry name" value="Alpha-L-fucosidase 2"/>
    <property type="match status" value="1"/>
</dbReference>
<comment type="caution">
    <text evidence="5">The sequence shown here is derived from an EMBL/GenBank/DDBJ whole genome shotgun (WGS) entry which is preliminary data.</text>
</comment>
<accession>A0A6A1V7R8</accession>
<dbReference type="InterPro" id="IPR016518">
    <property type="entry name" value="Alpha-L-fucosidase"/>
</dbReference>
<dbReference type="InterPro" id="IPR027414">
    <property type="entry name" value="GH95_N_dom"/>
</dbReference>
<feature type="domain" description="Glycosyl hydrolase family 95 N-terminal" evidence="2">
    <location>
        <begin position="34"/>
        <end position="281"/>
    </location>
</feature>
<name>A0A6A1V7R8_9ROSI</name>
<evidence type="ECO:0000313" key="6">
    <source>
        <dbReference type="Proteomes" id="UP000516437"/>
    </source>
</evidence>
<dbReference type="InterPro" id="IPR049053">
    <property type="entry name" value="AFCA-like_C"/>
</dbReference>
<gene>
    <name evidence="5" type="ORF">CJ030_MR7G022677</name>
</gene>
<dbReference type="PANTHER" id="PTHR31084">
    <property type="entry name" value="ALPHA-L-FUCOSIDASE 2"/>
    <property type="match status" value="1"/>
</dbReference>
<dbReference type="InterPro" id="IPR054363">
    <property type="entry name" value="GH95_cat"/>
</dbReference>
<dbReference type="OrthoDB" id="2848340at2759"/>
<dbReference type="AlphaFoldDB" id="A0A6A1V7R8"/>
<evidence type="ECO:0000259" key="4">
    <source>
        <dbReference type="Pfam" id="PF22124"/>
    </source>
</evidence>
<protein>
    <submittedName>
        <fullName evidence="5">Alpha-L-fucosidase 2</fullName>
    </submittedName>
</protein>
<evidence type="ECO:0000259" key="2">
    <source>
        <dbReference type="Pfam" id="PF14498"/>
    </source>
</evidence>
<dbReference type="Pfam" id="PF21307">
    <property type="entry name" value="Glyco_hydro_95_C"/>
    <property type="match status" value="1"/>
</dbReference>